<dbReference type="PANTHER" id="PTHR37422:SF23">
    <property type="entry name" value="TEICHURONIC ACID BIOSYNTHESIS PROTEIN TUAE"/>
    <property type="match status" value="1"/>
</dbReference>
<dbReference type="Proteomes" id="UP000005801">
    <property type="component" value="Unassembled WGS sequence"/>
</dbReference>
<feature type="transmembrane region" description="Helical" evidence="1">
    <location>
        <begin position="244"/>
        <end position="261"/>
    </location>
</feature>
<keyword evidence="1" id="KW-1133">Transmembrane helix</keyword>
<evidence type="ECO:0000313" key="3">
    <source>
        <dbReference type="Proteomes" id="UP000005801"/>
    </source>
</evidence>
<feature type="transmembrane region" description="Helical" evidence="1">
    <location>
        <begin position="302"/>
        <end position="321"/>
    </location>
</feature>
<keyword evidence="3" id="KW-1185">Reference proteome</keyword>
<dbReference type="eggNOG" id="COG3307">
    <property type="taxonomic scope" value="Bacteria"/>
</dbReference>
<organism evidence="2 3">
    <name type="scientific">Plesiocystis pacifica SIR-1</name>
    <dbReference type="NCBI Taxonomy" id="391625"/>
    <lineage>
        <taxon>Bacteria</taxon>
        <taxon>Pseudomonadati</taxon>
        <taxon>Myxococcota</taxon>
        <taxon>Polyangia</taxon>
        <taxon>Nannocystales</taxon>
        <taxon>Nannocystaceae</taxon>
        <taxon>Plesiocystis</taxon>
    </lineage>
</organism>
<name>A6GID6_9BACT</name>
<keyword evidence="1" id="KW-0812">Transmembrane</keyword>
<dbReference type="OrthoDB" id="5487651at2"/>
<feature type="transmembrane region" description="Helical" evidence="1">
    <location>
        <begin position="389"/>
        <end position="412"/>
    </location>
</feature>
<feature type="transmembrane region" description="Helical" evidence="1">
    <location>
        <begin position="424"/>
        <end position="457"/>
    </location>
</feature>
<dbReference type="RefSeq" id="WP_006976472.1">
    <property type="nucleotide sequence ID" value="NZ_ABCS01000134.1"/>
</dbReference>
<dbReference type="InterPro" id="IPR051533">
    <property type="entry name" value="WaaL-like"/>
</dbReference>
<keyword evidence="1" id="KW-0472">Membrane</keyword>
<feature type="transmembrane region" description="Helical" evidence="1">
    <location>
        <begin position="69"/>
        <end position="90"/>
    </location>
</feature>
<evidence type="ECO:0000256" key="1">
    <source>
        <dbReference type="SAM" id="Phobius"/>
    </source>
</evidence>
<feature type="transmembrane region" description="Helical" evidence="1">
    <location>
        <begin position="477"/>
        <end position="495"/>
    </location>
</feature>
<dbReference type="PANTHER" id="PTHR37422">
    <property type="entry name" value="TEICHURONIC ACID BIOSYNTHESIS PROTEIN TUAE"/>
    <property type="match status" value="1"/>
</dbReference>
<comment type="caution">
    <text evidence="2">The sequence shown here is derived from an EMBL/GenBank/DDBJ whole genome shotgun (WGS) entry which is preliminary data.</text>
</comment>
<dbReference type="STRING" id="391625.PPSIR1_29775"/>
<accession>A6GID6</accession>
<feature type="non-terminal residue" evidence="2">
    <location>
        <position position="524"/>
    </location>
</feature>
<reference evidence="2 3" key="1">
    <citation type="submission" date="2007-06" db="EMBL/GenBank/DDBJ databases">
        <authorList>
            <person name="Shimkets L."/>
            <person name="Ferriera S."/>
            <person name="Johnson J."/>
            <person name="Kravitz S."/>
            <person name="Beeson K."/>
            <person name="Sutton G."/>
            <person name="Rogers Y.-H."/>
            <person name="Friedman R."/>
            <person name="Frazier M."/>
            <person name="Venter J.C."/>
        </authorList>
    </citation>
    <scope>NUCLEOTIDE SEQUENCE [LARGE SCALE GENOMIC DNA]</scope>
    <source>
        <strain evidence="2 3">SIR-1</strain>
    </source>
</reference>
<feature type="transmembrane region" description="Helical" evidence="1">
    <location>
        <begin position="267"/>
        <end position="290"/>
    </location>
</feature>
<gene>
    <name evidence="2" type="ORF">PPSIR1_29775</name>
</gene>
<sequence length="524" mass="54325">MARAREDQGERRRFLPWSRALLLIAVIGPALALGGVKPLTVPVFAVVVFGLLLRRCLRSDEALRVPALWWLGLGLSALTAIQCAPLPSAVYELAAPGLAEATQAALVDTGQGWSRISVQPGQTTLECARLLALTGLFVAAAQLSWRLVAAYVSAAGTAVALIGLVQKVAGAEAIYGLYTPRQAVFGLGQELGSPLLTSFVNANHQSGLLLLGLFAAAAMGLDLRRRAQESLDPRSRDRLSDRATLAWGCVAIQATALVLSMSRGALISAALVTPVALWFAGAAGLGRAGAAGSSARRQGRRQAAILVPVGLAMLGMLALALEQGASEQLASLRDPSSFADKLRVAREGLALVPRSPVLGTGRGTFVDLFPLVDSRPGPVLFTHLESTPVAWIVEWGPLAGGGAVIAIVWWGLASLRAASPGARVVLCGLAALAVQSCADFSLDFLGVAAPAVALAGALGPSARSKSKSSPGWKTRTTAIVAGLGALVAIALSLVARPGTWSERRPRDRALLDRALEPEHAGAVR</sequence>
<dbReference type="AlphaFoldDB" id="A6GID6"/>
<evidence type="ECO:0000313" key="2">
    <source>
        <dbReference type="EMBL" id="EDM74389.1"/>
    </source>
</evidence>
<protein>
    <submittedName>
        <fullName evidence="2">Uncharacterized protein</fullName>
    </submittedName>
</protein>
<proteinExistence type="predicted"/>
<feature type="transmembrane region" description="Helical" evidence="1">
    <location>
        <begin position="204"/>
        <end position="223"/>
    </location>
</feature>
<dbReference type="EMBL" id="ABCS01000134">
    <property type="protein sequence ID" value="EDM74389.1"/>
    <property type="molecule type" value="Genomic_DNA"/>
</dbReference>
<feature type="transmembrane region" description="Helical" evidence="1">
    <location>
        <begin position="39"/>
        <end position="57"/>
    </location>
</feature>